<gene>
    <name evidence="3" type="primary">sprA</name>
    <name evidence="3" type="ORF">HCU67_01620</name>
</gene>
<keyword evidence="4" id="KW-1185">Reference proteome</keyword>
<protein>
    <submittedName>
        <fullName evidence="3">Cell surface protein SprA</fullName>
    </submittedName>
</protein>
<dbReference type="NCBIfam" id="TIGR04189">
    <property type="entry name" value="surface_SprA"/>
    <property type="match status" value="1"/>
</dbReference>
<dbReference type="Proteomes" id="UP000718451">
    <property type="component" value="Unassembled WGS sequence"/>
</dbReference>
<feature type="compositionally biased region" description="Basic and acidic residues" evidence="1">
    <location>
        <begin position="1942"/>
        <end position="1957"/>
    </location>
</feature>
<reference evidence="3 4" key="1">
    <citation type="submission" date="2020-04" db="EMBL/GenBank/DDBJ databases">
        <authorList>
            <person name="Yoon J."/>
        </authorList>
    </citation>
    <scope>NUCLEOTIDE SEQUENCE [LARGE SCALE GENOMIC DNA]</scope>
    <source>
        <strain evidence="3 4">DJ-13</strain>
    </source>
</reference>
<proteinExistence type="predicted"/>
<evidence type="ECO:0000313" key="4">
    <source>
        <dbReference type="Proteomes" id="UP000718451"/>
    </source>
</evidence>
<dbReference type="RefSeq" id="WP_168550864.1">
    <property type="nucleotide sequence ID" value="NZ_JAAWWL010000001.1"/>
</dbReference>
<dbReference type="InterPro" id="IPR026377">
    <property type="entry name" value="Cell_surface_SprA"/>
</dbReference>
<dbReference type="InterPro" id="IPR025684">
    <property type="entry name" value="SprA_N_dom"/>
</dbReference>
<evidence type="ECO:0000256" key="1">
    <source>
        <dbReference type="SAM" id="MobiDB-lite"/>
    </source>
</evidence>
<feature type="domain" description="Gliding motility protein SprA N-terminal" evidence="2">
    <location>
        <begin position="1119"/>
        <end position="1635"/>
    </location>
</feature>
<organism evidence="3 4">
    <name type="scientific">Croceivirga thetidis</name>
    <dbReference type="NCBI Taxonomy" id="2721623"/>
    <lineage>
        <taxon>Bacteria</taxon>
        <taxon>Pseudomonadati</taxon>
        <taxon>Bacteroidota</taxon>
        <taxon>Flavobacteriia</taxon>
        <taxon>Flavobacteriales</taxon>
        <taxon>Flavobacteriaceae</taxon>
        <taxon>Croceivirga</taxon>
    </lineage>
</organism>
<dbReference type="Pfam" id="PF14349">
    <property type="entry name" value="SprA_N"/>
    <property type="match status" value="2"/>
</dbReference>
<evidence type="ECO:0000313" key="3">
    <source>
        <dbReference type="EMBL" id="NKI30626.1"/>
    </source>
</evidence>
<evidence type="ECO:0000259" key="2">
    <source>
        <dbReference type="Pfam" id="PF14349"/>
    </source>
</evidence>
<name>A0ABX1GNF2_9FLAO</name>
<accession>A0ABX1GNF2</accession>
<comment type="caution">
    <text evidence="3">The sequence shown here is derived from an EMBL/GenBank/DDBJ whole genome shotgun (WGS) entry which is preliminary data.</text>
</comment>
<sequence>MERGATTPILKYKLFKAIFLVFAIWGSVNSLQAQDTEGQAVDSVKTGASLGKLEMGNPDSIVSKYTYDPKLDRYVYTESVGDFNVNYPLFLTPDQFYELVRKESMKSYFKEKIDAFSGKKEGSEEARKNLLPNFYINNNFFESIFGGNTIEIIPQGSVAMDLGVIWQKNDNPSLSPRNRTNLSFDFDQRISLSMLGKVGERLQVTANYDTEATFDFQNLIKLDYTPTEDDILRSIEVGNVNMPLNSSLIQGAQSLFGVKTQLQFGRTTVTAVFSEQRSQNNTVTAQGGGTINEFALTALDYDEDKHFFLAQYFRDNYDDALERYPFIQSQVQITRLEVWVTNRGQLTTNVRNVVAIQDLGEAIPDQTRINNQGGAPVNFFKASAAAGFPDNGVNSFDPELIDSPEGVLTDGIREIATVEAGFNFSNGYQANQGFDYAILENARKLEVGRDYQFNSQLGYISLNQRLSNDEVLGVAFQYTVNGQVFQVGEFANGGLDATTVTGGINGANPIIENNTLILKLLKSNITNVEDPIWDLMMKNIYATGAFQLLQEDFRMNILYTDPTPRNYITPAGGEDFPISASNAGKPLQERILLNVFNFDRLNIYNDVQSGGDGFFDYVQGITVDSQTGRIIFTKVEPFGEYLFELLGGGTYDVENDQGYNANQQKYVFRNLYAKTKAASLQDAQKNRFQLKGRYKSQGNNGIPIGAFNVPRGSVRVTAGGRQLQEGIDYTVNYQAGTVQLLDPSLEASNVPINISVENNAVFGQQTRRFTGVNVEHKFSENFVLGGTLLNLNERPLTQKSNFGIEPVNNTIFGLNGNFSTEIPFLTRLANKLPNIDTDAPSNLSLRAEAAFLSPNSPKNADFEGETTTYLDDFEGAQALIDIRSFLGWSLASTPLEFTQNGQLSGSSPEDPANLQNGFGRAKTAWYTIDPIFYTNQRPAAISDNDISLNETRRIFIDEVFSSQVDIAQGQTTVQGTLDLAYYPNLRGPYNASPTDNSAQSFEQRAPENKWGGIMRSLSSTNFEQSNVEFVQFWVLDPYVDGDATTPGELVLNLGNISEDILKDGKKQYENGLPGLNSNDFNAPSSWGEVPSTQSLVYAFDADETNRGLQDIGYDGLDDAAEAAIYPNAGGDPALDNYTYYLNREGGILERYLDFNNPDGNSPVQVTNTNRGSTTLPDVEDVDRDLTMNTVNSYYEYRIEIKPNTTVNDPYVTDIIEGTASGNRVPNGGQLNYRWIQYKIPLTDFTEAVGGITDFRSVSFMRMYLTGFSDDVVLRFATLDLVRGDWRAYTNSLQPDVDNNPADDGTITDVNTVNIEENSQRTPIPYVLPPGVVREQLNNNNTIIRQNEQSLSFNVSNLEPEDSRGVFKNLNIDVRQYERIKMFMHAEKIIDSDYSNDDTPLVGFLRIGTDFTDNFYQVELPLQFTPFGSASPEVIWPEVNEIDIALSDLNKVKSLRITQSQSATQTVPLNELRFFEVVDGNVVEVDEFAPRTLGRLRIGIKGNPSFGSIRSMMVGVKNIDDVAARGEVWFNELRLAGLDNNGGYAAIAALDANMADFANVTATANTSTSGFGTIDQLPNERAREDVVSYDVVTNVNIGQLFPQKWGLQIPFNFGVSETLITPEFDPVYDDLKLEDRIAAAEETPDIDPDDIREQAEDYTKRRSVNFIGVRKNRGDEAEANFYDIENFTFNYSYNKTNHRDFEIADLVDENVNAGFVYNHNFKPVPLAPFAKKDSLFTGRYWQWLKELNINLLPTSISVNGNINRAFNRQRFRDVIDPGVEALNLPVLQQRNYLLNWQYALNYSLTKSMRLQFTGSNNNIVRNYFTGEQDSDGRDIIDQSLDLWDGFFDTGEPNRHSQQMQLNYELPFDKIPFLSFINAQYSYTSNFDWQRGGDALLEVAGENINTVQNASTHNLTANMSMQGFYDFIGLKKRDGKTKANQQPARRDKAGNTKDGEEKKPKSRKTSKAFNTIVDVVTMVKRLNVNYSENRGKVLPGYTQSTGFIGTLRPSVGFVFGSQSDVRFEAARRGWLTRFPDFNSQFLQNLSRQLNITATAQPTQDLTIDLTADRQFTSSLQENFRVNTLVDGTFEYENLLTNNFGNFSISTMMLGTIFRKSDEFDSESFEQFKQNRITIANRLEADRGNPSSGNIDQDGFPERYGKTQQEVLLPAFFAAYSGQDVDRVNLDAFRQIPIPNWNIKYTGLMKNRWFKKKFKRFSVSHGYRAAYSINNFQTNLERENGVLDPETLDFRPRDIISNVVMTDEFNPLIRVDFEMKNSLSVLAEARTDRTLSLSFDNNLLTEINGKEYTLGLGYRFKDVKFVTNIGGEKTRLKGDLNLKADLSLRDNVTIIRNLDIDNNQITAGQDLWSIKFTADYALSKNLNALFFYDHSFSEFKVSTAFPQTTINTGFTLRYNFGN</sequence>
<feature type="region of interest" description="Disordered" evidence="1">
    <location>
        <begin position="1933"/>
        <end position="1963"/>
    </location>
</feature>
<dbReference type="EMBL" id="JAAWWL010000001">
    <property type="protein sequence ID" value="NKI30626.1"/>
    <property type="molecule type" value="Genomic_DNA"/>
</dbReference>
<feature type="domain" description="Gliding motility protein SprA N-terminal" evidence="2">
    <location>
        <begin position="61"/>
        <end position="459"/>
    </location>
</feature>